<dbReference type="OrthoDB" id="6931397at2759"/>
<dbReference type="AlphaFoldDB" id="A0A8S4QJA0"/>
<comment type="caution">
    <text evidence="5">The sequence shown here is derived from an EMBL/GenBank/DDBJ whole genome shotgun (WGS) entry which is preliminary data.</text>
</comment>
<dbReference type="InterPro" id="IPR008952">
    <property type="entry name" value="Tetraspanin_EC2_sf"/>
</dbReference>
<evidence type="ECO:0000256" key="4">
    <source>
        <dbReference type="ARBA" id="ARBA00023136"/>
    </source>
</evidence>
<dbReference type="Pfam" id="PF00335">
    <property type="entry name" value="Tetraspanin"/>
    <property type="match status" value="1"/>
</dbReference>
<gene>
    <name evidence="5" type="primary">jg6064</name>
    <name evidence="5" type="ORF">PAEG_LOCUS929</name>
</gene>
<keyword evidence="3" id="KW-1133">Transmembrane helix</keyword>
<keyword evidence="2" id="KW-0812">Transmembrane</keyword>
<dbReference type="Proteomes" id="UP000838756">
    <property type="component" value="Unassembled WGS sequence"/>
</dbReference>
<evidence type="ECO:0000256" key="3">
    <source>
        <dbReference type="ARBA" id="ARBA00022989"/>
    </source>
</evidence>
<organism evidence="5 6">
    <name type="scientific">Pararge aegeria aegeria</name>
    <dbReference type="NCBI Taxonomy" id="348720"/>
    <lineage>
        <taxon>Eukaryota</taxon>
        <taxon>Metazoa</taxon>
        <taxon>Ecdysozoa</taxon>
        <taxon>Arthropoda</taxon>
        <taxon>Hexapoda</taxon>
        <taxon>Insecta</taxon>
        <taxon>Pterygota</taxon>
        <taxon>Neoptera</taxon>
        <taxon>Endopterygota</taxon>
        <taxon>Lepidoptera</taxon>
        <taxon>Glossata</taxon>
        <taxon>Ditrysia</taxon>
        <taxon>Papilionoidea</taxon>
        <taxon>Nymphalidae</taxon>
        <taxon>Satyrinae</taxon>
        <taxon>Satyrini</taxon>
        <taxon>Parargina</taxon>
        <taxon>Pararge</taxon>
    </lineage>
</organism>
<accession>A0A8S4QJA0</accession>
<evidence type="ECO:0000313" key="5">
    <source>
        <dbReference type="EMBL" id="CAH2208313.1"/>
    </source>
</evidence>
<name>A0A8S4QJA0_9NEOP</name>
<evidence type="ECO:0000256" key="1">
    <source>
        <dbReference type="ARBA" id="ARBA00004141"/>
    </source>
</evidence>
<dbReference type="Gene3D" id="1.10.1450.10">
    <property type="entry name" value="Tetraspanin"/>
    <property type="match status" value="1"/>
</dbReference>
<proteinExistence type="predicted"/>
<evidence type="ECO:0000313" key="6">
    <source>
        <dbReference type="Proteomes" id="UP000838756"/>
    </source>
</evidence>
<comment type="subcellular location">
    <subcellularLocation>
        <location evidence="1">Membrane</location>
        <topology evidence="1">Multi-pass membrane protein</topology>
    </subcellularLocation>
</comment>
<protein>
    <submittedName>
        <fullName evidence="5">Jg6064 protein</fullName>
    </submittedName>
</protein>
<feature type="non-terminal residue" evidence="5">
    <location>
        <position position="1"/>
    </location>
</feature>
<keyword evidence="4" id="KW-0472">Membrane</keyword>
<dbReference type="SUPFAM" id="SSF48652">
    <property type="entry name" value="Tetraspanin"/>
    <property type="match status" value="1"/>
</dbReference>
<keyword evidence="6" id="KW-1185">Reference proteome</keyword>
<dbReference type="GO" id="GO:0016020">
    <property type="term" value="C:membrane"/>
    <property type="evidence" value="ECO:0007669"/>
    <property type="project" value="UniProtKB-SubCell"/>
</dbReference>
<sequence length="91" mass="10449">MYINNPSISYVKANWDDMQRELLCCGFYGQYFMVLENLPISCCSIPVGARSPFECTTRNSYYERCDEKLSWMMDDNAYNIGVTGAVLTCVQ</sequence>
<dbReference type="InterPro" id="IPR018499">
    <property type="entry name" value="Tetraspanin/Peripherin"/>
</dbReference>
<dbReference type="EMBL" id="CAKXAJ010003071">
    <property type="protein sequence ID" value="CAH2208313.1"/>
    <property type="molecule type" value="Genomic_DNA"/>
</dbReference>
<reference evidence="5" key="1">
    <citation type="submission" date="2022-03" db="EMBL/GenBank/DDBJ databases">
        <authorList>
            <person name="Lindestad O."/>
        </authorList>
    </citation>
    <scope>NUCLEOTIDE SEQUENCE</scope>
</reference>
<evidence type="ECO:0000256" key="2">
    <source>
        <dbReference type="ARBA" id="ARBA00022692"/>
    </source>
</evidence>